<dbReference type="AlphaFoldDB" id="A0A0D3I4U4"/>
<dbReference type="GeneID" id="17254477"/>
<accession>A0A0D3I4U4</accession>
<proteinExistence type="inferred from homology"/>
<feature type="compositionally biased region" description="Basic and acidic residues" evidence="2">
    <location>
        <begin position="211"/>
        <end position="222"/>
    </location>
</feature>
<evidence type="ECO:0000313" key="5">
    <source>
        <dbReference type="Proteomes" id="UP000013827"/>
    </source>
</evidence>
<dbReference type="eggNOG" id="KOG2620">
    <property type="taxonomic scope" value="Eukaryota"/>
</dbReference>
<dbReference type="EnsemblProtists" id="EOD06279">
    <property type="protein sequence ID" value="EOD06279"/>
    <property type="gene ID" value="EMIHUDRAFT_249945"/>
</dbReference>
<protein>
    <recommendedName>
        <fullName evidence="3">Band 7 domain-containing protein</fullName>
    </recommendedName>
</protein>
<evidence type="ECO:0000256" key="2">
    <source>
        <dbReference type="SAM" id="MobiDB-lite"/>
    </source>
</evidence>
<dbReference type="EnsemblProtists" id="EOD08414">
    <property type="protein sequence ID" value="EOD08414"/>
    <property type="gene ID" value="EMIHUDRAFT_217579"/>
</dbReference>
<sequence>MLAVSSVRIISTGEEALVERLGRFERRLHPGLSFVIPGIERVSIYASIREQVLDVPPQPCITSDNAPLSADAVVFFRIKDLARARYAVDDFRACVTNLVLTQLRSEIGQLTLDQTFAARERLNQKLLEEANAVAAGWGIDVTRIEARESDERGARPVRDIHPSPEIVSSMEMQMAAERKKRAAILQSEGEKAALINAAEGRREATVLGARGEQERLQMEAERTGQPTHSPLEMRP</sequence>
<keyword evidence="5" id="KW-1185">Reference proteome</keyword>
<dbReference type="SMART" id="SM00244">
    <property type="entry name" value="PHB"/>
    <property type="match status" value="1"/>
</dbReference>
<name>A0A0D3I4U4_EMIH1</name>
<dbReference type="Pfam" id="PF01145">
    <property type="entry name" value="Band_7"/>
    <property type="match status" value="1"/>
</dbReference>
<dbReference type="GO" id="GO:0098552">
    <property type="term" value="C:side of membrane"/>
    <property type="evidence" value="ECO:0007669"/>
    <property type="project" value="UniProtKB-ARBA"/>
</dbReference>
<dbReference type="GeneID" id="17252429"/>
<dbReference type="InterPro" id="IPR050710">
    <property type="entry name" value="Band7/mec-2_domain"/>
</dbReference>
<comment type="similarity">
    <text evidence="1">Belongs to the band 7/mec-2 family.</text>
</comment>
<dbReference type="Gene3D" id="3.30.479.30">
    <property type="entry name" value="Band 7 domain"/>
    <property type="match status" value="1"/>
</dbReference>
<organism evidence="4 5">
    <name type="scientific">Emiliania huxleyi (strain CCMP1516)</name>
    <dbReference type="NCBI Taxonomy" id="280463"/>
    <lineage>
        <taxon>Eukaryota</taxon>
        <taxon>Haptista</taxon>
        <taxon>Haptophyta</taxon>
        <taxon>Prymnesiophyceae</taxon>
        <taxon>Isochrysidales</taxon>
        <taxon>Noelaerhabdaceae</taxon>
        <taxon>Emiliania</taxon>
    </lineage>
</organism>
<dbReference type="KEGG" id="ehx:EMIHUDRAFT_249945"/>
<dbReference type="GO" id="GO:0005886">
    <property type="term" value="C:plasma membrane"/>
    <property type="evidence" value="ECO:0007669"/>
    <property type="project" value="UniProtKB-ARBA"/>
</dbReference>
<dbReference type="RefSeq" id="XP_005758708.1">
    <property type="nucleotide sequence ID" value="XM_005758651.1"/>
</dbReference>
<dbReference type="OMA" id="LNWGFKL"/>
<dbReference type="PANTHER" id="PTHR43327:SF10">
    <property type="entry name" value="STOMATIN-LIKE PROTEIN 2, MITOCHONDRIAL"/>
    <property type="match status" value="1"/>
</dbReference>
<dbReference type="InterPro" id="IPR036013">
    <property type="entry name" value="Band_7/SPFH_dom_sf"/>
</dbReference>
<dbReference type="FunFam" id="3.30.479.30:FF:000004">
    <property type="entry name" value="Putative membrane protease family, stomatin"/>
    <property type="match status" value="1"/>
</dbReference>
<dbReference type="InterPro" id="IPR001107">
    <property type="entry name" value="Band_7"/>
</dbReference>
<evidence type="ECO:0000313" key="4">
    <source>
        <dbReference type="EnsemblProtists" id="EOD06279"/>
    </source>
</evidence>
<reference evidence="5" key="1">
    <citation type="journal article" date="2013" name="Nature">
        <title>Pan genome of the phytoplankton Emiliania underpins its global distribution.</title>
        <authorList>
            <person name="Read B.A."/>
            <person name="Kegel J."/>
            <person name="Klute M.J."/>
            <person name="Kuo A."/>
            <person name="Lefebvre S.C."/>
            <person name="Maumus F."/>
            <person name="Mayer C."/>
            <person name="Miller J."/>
            <person name="Monier A."/>
            <person name="Salamov A."/>
            <person name="Young J."/>
            <person name="Aguilar M."/>
            <person name="Claverie J.M."/>
            <person name="Frickenhaus S."/>
            <person name="Gonzalez K."/>
            <person name="Herman E.K."/>
            <person name="Lin Y.C."/>
            <person name="Napier J."/>
            <person name="Ogata H."/>
            <person name="Sarno A.F."/>
            <person name="Shmutz J."/>
            <person name="Schroeder D."/>
            <person name="de Vargas C."/>
            <person name="Verret F."/>
            <person name="von Dassow P."/>
            <person name="Valentin K."/>
            <person name="Van de Peer Y."/>
            <person name="Wheeler G."/>
            <person name="Dacks J.B."/>
            <person name="Delwiche C.F."/>
            <person name="Dyhrman S.T."/>
            <person name="Glockner G."/>
            <person name="John U."/>
            <person name="Richards T."/>
            <person name="Worden A.Z."/>
            <person name="Zhang X."/>
            <person name="Grigoriev I.V."/>
            <person name="Allen A.E."/>
            <person name="Bidle K."/>
            <person name="Borodovsky M."/>
            <person name="Bowler C."/>
            <person name="Brownlee C."/>
            <person name="Cock J.M."/>
            <person name="Elias M."/>
            <person name="Gladyshev V.N."/>
            <person name="Groth M."/>
            <person name="Guda C."/>
            <person name="Hadaegh A."/>
            <person name="Iglesias-Rodriguez M.D."/>
            <person name="Jenkins J."/>
            <person name="Jones B.M."/>
            <person name="Lawson T."/>
            <person name="Leese F."/>
            <person name="Lindquist E."/>
            <person name="Lobanov A."/>
            <person name="Lomsadze A."/>
            <person name="Malik S.B."/>
            <person name="Marsh M.E."/>
            <person name="Mackinder L."/>
            <person name="Mock T."/>
            <person name="Mueller-Roeber B."/>
            <person name="Pagarete A."/>
            <person name="Parker M."/>
            <person name="Probert I."/>
            <person name="Quesneville H."/>
            <person name="Raines C."/>
            <person name="Rensing S.A."/>
            <person name="Riano-Pachon D.M."/>
            <person name="Richier S."/>
            <person name="Rokitta S."/>
            <person name="Shiraiwa Y."/>
            <person name="Soanes D.M."/>
            <person name="van der Giezen M."/>
            <person name="Wahlund T.M."/>
            <person name="Williams B."/>
            <person name="Wilson W."/>
            <person name="Wolfe G."/>
            <person name="Wurch L.L."/>
        </authorList>
    </citation>
    <scope>NUCLEOTIDE SEQUENCE</scope>
</reference>
<evidence type="ECO:0000256" key="1">
    <source>
        <dbReference type="ARBA" id="ARBA00008164"/>
    </source>
</evidence>
<dbReference type="HOGENOM" id="CLU_024949_2_2_1"/>
<feature type="domain" description="Band 7" evidence="3">
    <location>
        <begin position="5"/>
        <end position="174"/>
    </location>
</feature>
<dbReference type="InterPro" id="IPR001972">
    <property type="entry name" value="Stomatin_HflK_fam"/>
</dbReference>
<dbReference type="PRINTS" id="PR00721">
    <property type="entry name" value="STOMATIN"/>
</dbReference>
<dbReference type="KEGG" id="ehx:EMIHUDRAFT_217579"/>
<dbReference type="PANTHER" id="PTHR43327">
    <property type="entry name" value="STOMATIN-LIKE PROTEIN 2, MITOCHONDRIAL"/>
    <property type="match status" value="1"/>
</dbReference>
<reference evidence="4" key="2">
    <citation type="submission" date="2024-10" db="UniProtKB">
        <authorList>
            <consortium name="EnsemblProtists"/>
        </authorList>
    </citation>
    <scope>IDENTIFICATION</scope>
</reference>
<dbReference type="RefSeq" id="XP_005760843.1">
    <property type="nucleotide sequence ID" value="XM_005760786.1"/>
</dbReference>
<feature type="region of interest" description="Disordered" evidence="2">
    <location>
        <begin position="206"/>
        <end position="235"/>
    </location>
</feature>
<dbReference type="STRING" id="2903.R1DIA3"/>
<dbReference type="Proteomes" id="UP000013827">
    <property type="component" value="Unassembled WGS sequence"/>
</dbReference>
<dbReference type="SUPFAM" id="SSF117892">
    <property type="entry name" value="Band 7/SPFH domain"/>
    <property type="match status" value="1"/>
</dbReference>
<dbReference type="PaxDb" id="2903-EOD06279"/>
<evidence type="ECO:0000259" key="3">
    <source>
        <dbReference type="SMART" id="SM00244"/>
    </source>
</evidence>
<dbReference type="CDD" id="cd08829">
    <property type="entry name" value="SPFH_paraslipin"/>
    <property type="match status" value="1"/>
</dbReference>